<gene>
    <name evidence="7" type="ORF">CCR94_14980</name>
</gene>
<accession>A0A2S6N4W8</accession>
<evidence type="ECO:0000313" key="7">
    <source>
        <dbReference type="EMBL" id="PPQ29627.1"/>
    </source>
</evidence>
<keyword evidence="5" id="KW-0472">Membrane</keyword>
<dbReference type="AlphaFoldDB" id="A0A2S6N4W8"/>
<organism evidence="7 8">
    <name type="scientific">Rhodoblastus sphagnicola</name>
    <dbReference type="NCBI Taxonomy" id="333368"/>
    <lineage>
        <taxon>Bacteria</taxon>
        <taxon>Pseudomonadati</taxon>
        <taxon>Pseudomonadota</taxon>
        <taxon>Alphaproteobacteria</taxon>
        <taxon>Hyphomicrobiales</taxon>
        <taxon>Rhodoblastaceae</taxon>
        <taxon>Rhodoblastus</taxon>
    </lineage>
</organism>
<evidence type="ECO:0000256" key="1">
    <source>
        <dbReference type="ARBA" id="ARBA00004141"/>
    </source>
</evidence>
<dbReference type="EMBL" id="NHSJ01000089">
    <property type="protein sequence ID" value="PPQ29627.1"/>
    <property type="molecule type" value="Genomic_DNA"/>
</dbReference>
<dbReference type="InterPro" id="IPR050638">
    <property type="entry name" value="AA-Vitamin_Transporters"/>
</dbReference>
<evidence type="ECO:0000256" key="3">
    <source>
        <dbReference type="ARBA" id="ARBA00022692"/>
    </source>
</evidence>
<reference evidence="7 8" key="1">
    <citation type="journal article" date="2018" name="Arch. Microbiol.">
        <title>New insights into the metabolic potential of the phototrophic purple bacterium Rhodopila globiformis DSM 161(T) from its draft genome sequence and evidence for a vanadium-dependent nitrogenase.</title>
        <authorList>
            <person name="Imhoff J.F."/>
            <person name="Rahn T."/>
            <person name="Kunzel S."/>
            <person name="Neulinger S.C."/>
        </authorList>
    </citation>
    <scope>NUCLEOTIDE SEQUENCE [LARGE SCALE GENOMIC DNA]</scope>
    <source>
        <strain evidence="7 8">DSM 16996</strain>
    </source>
</reference>
<keyword evidence="4" id="KW-1133">Transmembrane helix</keyword>
<dbReference type="OrthoDB" id="2352272at2"/>
<evidence type="ECO:0000256" key="5">
    <source>
        <dbReference type="ARBA" id="ARBA00023136"/>
    </source>
</evidence>
<feature type="domain" description="EamA" evidence="6">
    <location>
        <begin position="8"/>
        <end position="142"/>
    </location>
</feature>
<dbReference type="RefSeq" id="WP_104508666.1">
    <property type="nucleotide sequence ID" value="NZ_JACIGC010000015.1"/>
</dbReference>
<keyword evidence="8" id="KW-1185">Reference proteome</keyword>
<dbReference type="PANTHER" id="PTHR32322:SF2">
    <property type="entry name" value="EAMA DOMAIN-CONTAINING PROTEIN"/>
    <property type="match status" value="1"/>
</dbReference>
<evidence type="ECO:0000256" key="2">
    <source>
        <dbReference type="ARBA" id="ARBA00007362"/>
    </source>
</evidence>
<dbReference type="Pfam" id="PF00892">
    <property type="entry name" value="EamA"/>
    <property type="match status" value="2"/>
</dbReference>
<sequence length="302" mass="31859">MPAISFNGLIAGVLFAAFWSGSFIAIKFALPLAPPLWLAAGRLVAASLVLLAVFARPAMRIIRDASPRMRWRMLAAAVLTQSYYLGATFHALVTLPAALVSILGSSLPLISIPMATAMLGEKASPREVVATLVGIAGIVVAILGKPGADGLTDALLSPSILVMLSGVLALAFGNTLLKSIVSKSDVVPLVATQMAGGGFVLLLFAISVEGPPHFDWKFTASFGFAYLVFMGSIAATWMWIVTLHRFSAIGASGFFLLIPVFGIVFGRLFLDEVVTPLQLLGTAVLCAMILVRSLSISKRETR</sequence>
<keyword evidence="3" id="KW-0812">Transmembrane</keyword>
<evidence type="ECO:0000313" key="8">
    <source>
        <dbReference type="Proteomes" id="UP000239089"/>
    </source>
</evidence>
<comment type="caution">
    <text evidence="7">The sequence shown here is derived from an EMBL/GenBank/DDBJ whole genome shotgun (WGS) entry which is preliminary data.</text>
</comment>
<dbReference type="Proteomes" id="UP000239089">
    <property type="component" value="Unassembled WGS sequence"/>
</dbReference>
<dbReference type="InterPro" id="IPR037185">
    <property type="entry name" value="EmrE-like"/>
</dbReference>
<dbReference type="InterPro" id="IPR000620">
    <property type="entry name" value="EamA_dom"/>
</dbReference>
<comment type="similarity">
    <text evidence="2">Belongs to the EamA transporter family.</text>
</comment>
<evidence type="ECO:0000259" key="6">
    <source>
        <dbReference type="Pfam" id="PF00892"/>
    </source>
</evidence>
<dbReference type="SUPFAM" id="SSF103481">
    <property type="entry name" value="Multidrug resistance efflux transporter EmrE"/>
    <property type="match status" value="2"/>
</dbReference>
<evidence type="ECO:0000256" key="4">
    <source>
        <dbReference type="ARBA" id="ARBA00022989"/>
    </source>
</evidence>
<dbReference type="PANTHER" id="PTHR32322">
    <property type="entry name" value="INNER MEMBRANE TRANSPORTER"/>
    <property type="match status" value="1"/>
</dbReference>
<feature type="domain" description="EamA" evidence="6">
    <location>
        <begin position="159"/>
        <end position="290"/>
    </location>
</feature>
<name>A0A2S6N4W8_9HYPH</name>
<proteinExistence type="inferred from homology"/>
<protein>
    <recommendedName>
        <fullName evidence="6">EamA domain-containing protein</fullName>
    </recommendedName>
</protein>
<dbReference type="GO" id="GO:0016020">
    <property type="term" value="C:membrane"/>
    <property type="evidence" value="ECO:0007669"/>
    <property type="project" value="UniProtKB-SubCell"/>
</dbReference>
<comment type="subcellular location">
    <subcellularLocation>
        <location evidence="1">Membrane</location>
        <topology evidence="1">Multi-pass membrane protein</topology>
    </subcellularLocation>
</comment>